<accession>A0A0B1SRN3</accession>
<dbReference type="GO" id="GO:0003676">
    <property type="term" value="F:nucleic acid binding"/>
    <property type="evidence" value="ECO:0007669"/>
    <property type="project" value="InterPro"/>
</dbReference>
<dbReference type="EMBL" id="KN561422">
    <property type="protein sequence ID" value="KHJ86137.1"/>
    <property type="molecule type" value="Genomic_DNA"/>
</dbReference>
<dbReference type="InterPro" id="IPR001584">
    <property type="entry name" value="Integrase_cat-core"/>
</dbReference>
<organism evidence="3 4">
    <name type="scientific">Oesophagostomum dentatum</name>
    <name type="common">Nodular worm</name>
    <dbReference type="NCBI Taxonomy" id="61180"/>
    <lineage>
        <taxon>Eukaryota</taxon>
        <taxon>Metazoa</taxon>
        <taxon>Ecdysozoa</taxon>
        <taxon>Nematoda</taxon>
        <taxon>Chromadorea</taxon>
        <taxon>Rhabditida</taxon>
        <taxon>Rhabditina</taxon>
        <taxon>Rhabditomorpha</taxon>
        <taxon>Strongyloidea</taxon>
        <taxon>Strongylidae</taxon>
        <taxon>Oesophagostomum</taxon>
    </lineage>
</organism>
<dbReference type="InterPro" id="IPR036397">
    <property type="entry name" value="RNaseH_sf"/>
</dbReference>
<feature type="region of interest" description="Disordered" evidence="1">
    <location>
        <begin position="83"/>
        <end position="108"/>
    </location>
</feature>
<dbReference type="AlphaFoldDB" id="A0A0B1SRN3"/>
<feature type="compositionally biased region" description="Basic and acidic residues" evidence="1">
    <location>
        <begin position="83"/>
        <end position="97"/>
    </location>
</feature>
<dbReference type="Gene3D" id="3.30.420.10">
    <property type="entry name" value="Ribonuclease H-like superfamily/Ribonuclease H"/>
    <property type="match status" value="1"/>
</dbReference>
<gene>
    <name evidence="3" type="ORF">OESDEN_14121</name>
</gene>
<dbReference type="PANTHER" id="PTHR37984:SF5">
    <property type="entry name" value="PROTEIN NYNRIN-LIKE"/>
    <property type="match status" value="1"/>
</dbReference>
<dbReference type="SUPFAM" id="SSF53098">
    <property type="entry name" value="Ribonuclease H-like"/>
    <property type="match status" value="1"/>
</dbReference>
<reference evidence="3 4" key="1">
    <citation type="submission" date="2014-03" db="EMBL/GenBank/DDBJ databases">
        <title>Draft genome of the hookworm Oesophagostomum dentatum.</title>
        <authorList>
            <person name="Mitreva M."/>
        </authorList>
    </citation>
    <scope>NUCLEOTIDE SEQUENCE [LARGE SCALE GENOMIC DNA]</scope>
    <source>
        <strain evidence="3 4">OD-Hann</strain>
    </source>
</reference>
<name>A0A0B1SRN3_OESDE</name>
<dbReference type="InterPro" id="IPR050951">
    <property type="entry name" value="Retrovirus_Pol_polyprotein"/>
</dbReference>
<evidence type="ECO:0000259" key="2">
    <source>
        <dbReference type="PROSITE" id="PS50994"/>
    </source>
</evidence>
<evidence type="ECO:0000313" key="3">
    <source>
        <dbReference type="EMBL" id="KHJ86137.1"/>
    </source>
</evidence>
<protein>
    <recommendedName>
        <fullName evidence="2">Integrase catalytic domain-containing protein</fullName>
    </recommendedName>
</protein>
<evidence type="ECO:0000313" key="4">
    <source>
        <dbReference type="Proteomes" id="UP000053660"/>
    </source>
</evidence>
<dbReference type="PROSITE" id="PS50994">
    <property type="entry name" value="INTEGRASE"/>
    <property type="match status" value="1"/>
</dbReference>
<evidence type="ECO:0000256" key="1">
    <source>
        <dbReference type="SAM" id="MobiDB-lite"/>
    </source>
</evidence>
<keyword evidence="4" id="KW-1185">Reference proteome</keyword>
<feature type="domain" description="Integrase catalytic" evidence="2">
    <location>
        <begin position="1"/>
        <end position="47"/>
    </location>
</feature>
<dbReference type="PANTHER" id="PTHR37984">
    <property type="entry name" value="PROTEIN CBG26694"/>
    <property type="match status" value="1"/>
</dbReference>
<dbReference type="Proteomes" id="UP000053660">
    <property type="component" value="Unassembled WGS sequence"/>
</dbReference>
<dbReference type="OrthoDB" id="5851910at2759"/>
<dbReference type="InterPro" id="IPR012337">
    <property type="entry name" value="RNaseH-like_sf"/>
</dbReference>
<dbReference type="GO" id="GO:0015074">
    <property type="term" value="P:DNA integration"/>
    <property type="evidence" value="ECO:0007669"/>
    <property type="project" value="InterPro"/>
</dbReference>
<sequence>MLSARFGNPRVIVSDNGPQFTATEFQQSCTKQGIEHVPSLPFHPQSNCYRRTPGTSVPGSLSPAEIFLGRQIRTLLKLLKEPIKEKRTRNKKMEKQFNRHHGAQEESY</sequence>
<proteinExistence type="predicted"/>